<dbReference type="InterPro" id="IPR008928">
    <property type="entry name" value="6-hairpin_glycosidase_sf"/>
</dbReference>
<evidence type="ECO:0000313" key="1">
    <source>
        <dbReference type="EMBL" id="OUC98723.1"/>
    </source>
</evidence>
<dbReference type="Proteomes" id="UP000194761">
    <property type="component" value="Unassembled WGS sequence"/>
</dbReference>
<keyword evidence="2" id="KW-1185">Reference proteome</keyword>
<protein>
    <recommendedName>
        <fullName evidence="3">Glycoside hydrolase family 65</fullName>
    </recommendedName>
</protein>
<name>A0A2C9ZMU3_9ACTN</name>
<gene>
    <name evidence="1" type="ORF">CA984_06095</name>
</gene>
<dbReference type="GO" id="GO:0005975">
    <property type="term" value="P:carbohydrate metabolic process"/>
    <property type="evidence" value="ECO:0007669"/>
    <property type="project" value="InterPro"/>
</dbReference>
<accession>A0A2C9ZMU3</accession>
<dbReference type="InterPro" id="IPR012341">
    <property type="entry name" value="6hp_glycosidase-like_sf"/>
</dbReference>
<dbReference type="Gene3D" id="1.50.10.10">
    <property type="match status" value="1"/>
</dbReference>
<reference evidence="1 2" key="1">
    <citation type="submission" date="2017-05" db="EMBL/GenBank/DDBJ databases">
        <title>Biotechnological potential of actinobacteria isolated from South African environments.</title>
        <authorList>
            <person name="Le Roes-Hill M."/>
            <person name="Prins A."/>
            <person name="Durrell K.A."/>
        </authorList>
    </citation>
    <scope>NUCLEOTIDE SEQUENCE [LARGE SCALE GENOMIC DNA]</scope>
    <source>
        <strain evidence="1">M26</strain>
    </source>
</reference>
<dbReference type="EMBL" id="NGFP01000017">
    <property type="protein sequence ID" value="OUC98723.1"/>
    <property type="molecule type" value="Genomic_DNA"/>
</dbReference>
<organism evidence="1 2">
    <name type="scientific">Streptosporangium minutum</name>
    <dbReference type="NCBI Taxonomy" id="569862"/>
    <lineage>
        <taxon>Bacteria</taxon>
        <taxon>Bacillati</taxon>
        <taxon>Actinomycetota</taxon>
        <taxon>Actinomycetes</taxon>
        <taxon>Streptosporangiales</taxon>
        <taxon>Streptosporangiaceae</taxon>
        <taxon>Streptosporangium</taxon>
    </lineage>
</organism>
<sequence length="634" mass="70026">MDRRTLVRRHTIADAGCPLTVGNGEFAFTADATGLQTFAPLGTQAQWGWHTMPNPEGHVLEDALTDYDGVGYPDLYPATEAGGWLHVNPHRLHLGRIGLDVDEAAPLGRSAQTLDLWTGTLSSSFELGGLPYEVETVCHPERDLLAIRVVGGAGIRIAFPYASDGWHTTADWDKPDRHTTTHALTRTPYGSRCDFTRVLDADRYHVAAEWAGAARLTSPGGHVYLIQGDELELVVEFARHPAGAALPSFSQVRTAAAAHWERFWTSGGAVSFDGSTDPRAPELERRVVLSQYLTAVNCAGSTPPQETGLAVNSWSGKFHLEMHWWHAAHFALWGRPELLERSLPWYRSILPRARATAVRQGFRGARWPKQVGPEGRESPSEIGAFIVWQQPHLIYFAELLRRVRPGALEDYRDLVFETAEFMASFAGGGHLGPPLVPAQESYYESRRSVRDPAFELAYWWWGLKTAQRWRGLLGLDPDPEWARVLHGLARPLVRDGVYTAIGVEPYTIRTDHPSMTGALGFVPPTPLIDPETMRATLHDVLADWDMESTWGWDYPMLAMCAARLGEPDTAVDALLMDAPKNTYLASGHNHQWPGLLPLYLPGNGGLLAAVAHMAAEECFPEGWLVQAEGVVAMP</sequence>
<dbReference type="AlphaFoldDB" id="A0A2C9ZMU3"/>
<evidence type="ECO:0008006" key="3">
    <source>
        <dbReference type="Google" id="ProtNLM"/>
    </source>
</evidence>
<proteinExistence type="predicted"/>
<comment type="caution">
    <text evidence="1">The sequence shown here is derived from an EMBL/GenBank/DDBJ whole genome shotgun (WGS) entry which is preliminary data.</text>
</comment>
<dbReference type="SUPFAM" id="SSF48208">
    <property type="entry name" value="Six-hairpin glycosidases"/>
    <property type="match status" value="1"/>
</dbReference>
<evidence type="ECO:0000313" key="2">
    <source>
        <dbReference type="Proteomes" id="UP000194761"/>
    </source>
</evidence>